<dbReference type="PANTHER" id="PTHR45790">
    <property type="entry name" value="SIROHEME SYNTHASE-RELATED"/>
    <property type="match status" value="1"/>
</dbReference>
<feature type="compositionally biased region" description="Low complexity" evidence="3">
    <location>
        <begin position="1"/>
        <end position="25"/>
    </location>
</feature>
<keyword evidence="2" id="KW-0627">Porphyrin biosynthesis</keyword>
<keyword evidence="6" id="KW-1185">Reference proteome</keyword>
<name>A0ABS5NIV9_TSUPA</name>
<reference evidence="5 6" key="1">
    <citation type="submission" date="2021-04" db="EMBL/GenBank/DDBJ databases">
        <title>Whole genome sequence analysis of a thiophenic sulfur metabolizing bacteria.</title>
        <authorList>
            <person name="Akhtar N."/>
            <person name="Akram J."/>
            <person name="Aslam A."/>
        </authorList>
    </citation>
    <scope>NUCLEOTIDE SEQUENCE [LARGE SCALE GENOMIC DNA]</scope>
    <source>
        <strain evidence="5 6">3OW</strain>
    </source>
</reference>
<dbReference type="InterPro" id="IPR003043">
    <property type="entry name" value="Uropor_MeTrfase_CS"/>
</dbReference>
<dbReference type="PANTHER" id="PTHR45790:SF3">
    <property type="entry name" value="S-ADENOSYL-L-METHIONINE-DEPENDENT UROPORPHYRINOGEN III METHYLTRANSFERASE, CHLOROPLASTIC"/>
    <property type="match status" value="1"/>
</dbReference>
<dbReference type="Pfam" id="PF00590">
    <property type="entry name" value="TP_methylase"/>
    <property type="match status" value="1"/>
</dbReference>
<dbReference type="InterPro" id="IPR014777">
    <property type="entry name" value="4pyrrole_Mease_sub1"/>
</dbReference>
<organism evidence="5 6">
    <name type="scientific">Tsukamurella paurometabola</name>
    <name type="common">Corynebacterium paurometabolum</name>
    <dbReference type="NCBI Taxonomy" id="2061"/>
    <lineage>
        <taxon>Bacteria</taxon>
        <taxon>Bacillati</taxon>
        <taxon>Actinomycetota</taxon>
        <taxon>Actinomycetes</taxon>
        <taxon>Mycobacteriales</taxon>
        <taxon>Tsukamurellaceae</taxon>
        <taxon>Tsukamurella</taxon>
    </lineage>
</organism>
<evidence type="ECO:0000259" key="4">
    <source>
        <dbReference type="Pfam" id="PF00590"/>
    </source>
</evidence>
<accession>A0ABS5NIV9</accession>
<evidence type="ECO:0000256" key="3">
    <source>
        <dbReference type="SAM" id="MobiDB-lite"/>
    </source>
</evidence>
<feature type="region of interest" description="Disordered" evidence="3">
    <location>
        <begin position="1"/>
        <end position="32"/>
    </location>
</feature>
<dbReference type="InterPro" id="IPR000878">
    <property type="entry name" value="4pyrrol_Mease"/>
</dbReference>
<dbReference type="Proteomes" id="UP000676853">
    <property type="component" value="Unassembled WGS sequence"/>
</dbReference>
<comment type="caution">
    <text evidence="5">The sequence shown here is derived from an EMBL/GenBank/DDBJ whole genome shotgun (WGS) entry which is preliminary data.</text>
</comment>
<dbReference type="Gene3D" id="3.40.1010.10">
    <property type="entry name" value="Cobalt-precorrin-4 Transmethylase, Domain 1"/>
    <property type="match status" value="1"/>
</dbReference>
<dbReference type="SUPFAM" id="SSF53790">
    <property type="entry name" value="Tetrapyrrole methylase"/>
    <property type="match status" value="1"/>
</dbReference>
<dbReference type="EC" id="2.1.1.107" evidence="1"/>
<dbReference type="InterPro" id="IPR035996">
    <property type="entry name" value="4pyrrol_Methylase_sf"/>
</dbReference>
<gene>
    <name evidence="5" type="ORF">KFZ73_19200</name>
</gene>
<dbReference type="EMBL" id="JAGXOE010000060">
    <property type="protein sequence ID" value="MBS4103358.1"/>
    <property type="molecule type" value="Genomic_DNA"/>
</dbReference>
<proteinExistence type="predicted"/>
<evidence type="ECO:0000313" key="5">
    <source>
        <dbReference type="EMBL" id="MBS4103358.1"/>
    </source>
</evidence>
<evidence type="ECO:0000256" key="2">
    <source>
        <dbReference type="ARBA" id="ARBA00023244"/>
    </source>
</evidence>
<sequence length="157" mass="15961">MSRTAQSAKADTAADTDTVSTRVAAKTNKPARGRAVAPGRITFVGSGPGDPGLLTLRAEQTIAGARTVYTDPDVPQTVVDMVGTALPVEPVEAEDAADTTAAKGRKGEPAVRNPATVLPALGEPAEVAKTLLTQARHGQDVVRLVAGDPLSSDAVLA</sequence>
<evidence type="ECO:0000313" key="6">
    <source>
        <dbReference type="Proteomes" id="UP000676853"/>
    </source>
</evidence>
<feature type="non-terminal residue" evidence="5">
    <location>
        <position position="157"/>
    </location>
</feature>
<dbReference type="InterPro" id="IPR050161">
    <property type="entry name" value="Siro_Cobalamin_biosynth"/>
</dbReference>
<evidence type="ECO:0000256" key="1">
    <source>
        <dbReference type="ARBA" id="ARBA00012162"/>
    </source>
</evidence>
<feature type="region of interest" description="Disordered" evidence="3">
    <location>
        <begin position="92"/>
        <end position="111"/>
    </location>
</feature>
<protein>
    <recommendedName>
        <fullName evidence="1">uroporphyrinogen-III C-methyltransferase</fullName>
        <ecNumber evidence="1">2.1.1.107</ecNumber>
    </recommendedName>
</protein>
<dbReference type="PROSITE" id="PS00839">
    <property type="entry name" value="SUMT_1"/>
    <property type="match status" value="1"/>
</dbReference>
<feature type="domain" description="Tetrapyrrole methylase" evidence="4">
    <location>
        <begin position="40"/>
        <end position="155"/>
    </location>
</feature>
<dbReference type="RefSeq" id="WP_249338069.1">
    <property type="nucleotide sequence ID" value="NZ_JAGXOE010000060.1"/>
</dbReference>